<keyword evidence="3" id="KW-1185">Reference proteome</keyword>
<feature type="non-terminal residue" evidence="2">
    <location>
        <position position="1"/>
    </location>
</feature>
<dbReference type="AlphaFoldDB" id="A0A392VDQ4"/>
<organism evidence="2 3">
    <name type="scientific">Trifolium medium</name>
    <dbReference type="NCBI Taxonomy" id="97028"/>
    <lineage>
        <taxon>Eukaryota</taxon>
        <taxon>Viridiplantae</taxon>
        <taxon>Streptophyta</taxon>
        <taxon>Embryophyta</taxon>
        <taxon>Tracheophyta</taxon>
        <taxon>Spermatophyta</taxon>
        <taxon>Magnoliopsida</taxon>
        <taxon>eudicotyledons</taxon>
        <taxon>Gunneridae</taxon>
        <taxon>Pentapetalae</taxon>
        <taxon>rosids</taxon>
        <taxon>fabids</taxon>
        <taxon>Fabales</taxon>
        <taxon>Fabaceae</taxon>
        <taxon>Papilionoideae</taxon>
        <taxon>50 kb inversion clade</taxon>
        <taxon>NPAAA clade</taxon>
        <taxon>Hologalegina</taxon>
        <taxon>IRL clade</taxon>
        <taxon>Trifolieae</taxon>
        <taxon>Trifolium</taxon>
    </lineage>
</organism>
<proteinExistence type="predicted"/>
<reference evidence="2 3" key="1">
    <citation type="journal article" date="2018" name="Front. Plant Sci.">
        <title>Red Clover (Trifolium pratense) and Zigzag Clover (T. medium) - A Picture of Genomic Similarities and Differences.</title>
        <authorList>
            <person name="Dluhosova J."/>
            <person name="Istvanek J."/>
            <person name="Nedelnik J."/>
            <person name="Repkova J."/>
        </authorList>
    </citation>
    <scope>NUCLEOTIDE SEQUENCE [LARGE SCALE GENOMIC DNA]</scope>
    <source>
        <strain evidence="3">cv. 10/8</strain>
        <tissue evidence="2">Leaf</tissue>
    </source>
</reference>
<dbReference type="EMBL" id="LXQA011114972">
    <property type="protein sequence ID" value="MCI85419.1"/>
    <property type="molecule type" value="Genomic_DNA"/>
</dbReference>
<protein>
    <submittedName>
        <fullName evidence="2">Uncharacterized protein</fullName>
    </submittedName>
</protein>
<comment type="caution">
    <text evidence="2">The sequence shown here is derived from an EMBL/GenBank/DDBJ whole genome shotgun (WGS) entry which is preliminary data.</text>
</comment>
<feature type="non-terminal residue" evidence="2">
    <location>
        <position position="35"/>
    </location>
</feature>
<sequence>LLSSVCRAGEDGASRQSAGSCIKEVRSRAHRAASS</sequence>
<evidence type="ECO:0000313" key="3">
    <source>
        <dbReference type="Proteomes" id="UP000265520"/>
    </source>
</evidence>
<evidence type="ECO:0000313" key="2">
    <source>
        <dbReference type="EMBL" id="MCI85419.1"/>
    </source>
</evidence>
<accession>A0A392VDQ4</accession>
<dbReference type="Proteomes" id="UP000265520">
    <property type="component" value="Unassembled WGS sequence"/>
</dbReference>
<feature type="region of interest" description="Disordered" evidence="1">
    <location>
        <begin position="1"/>
        <end position="35"/>
    </location>
</feature>
<evidence type="ECO:0000256" key="1">
    <source>
        <dbReference type="SAM" id="MobiDB-lite"/>
    </source>
</evidence>
<name>A0A392VDQ4_9FABA</name>